<dbReference type="InterPro" id="IPR036457">
    <property type="entry name" value="PPM-type-like_dom_sf"/>
</dbReference>
<feature type="compositionally biased region" description="Low complexity" evidence="1">
    <location>
        <begin position="267"/>
        <end position="281"/>
    </location>
</feature>
<evidence type="ECO:0000256" key="1">
    <source>
        <dbReference type="SAM" id="MobiDB-lite"/>
    </source>
</evidence>
<dbReference type="Proteomes" id="UP000288246">
    <property type="component" value="Unassembled WGS sequence"/>
</dbReference>
<dbReference type="InterPro" id="IPR015655">
    <property type="entry name" value="PP2C"/>
</dbReference>
<organism evidence="3 4">
    <name type="scientific">Cellulomonas algicola</name>
    <dbReference type="NCBI Taxonomy" id="2071633"/>
    <lineage>
        <taxon>Bacteria</taxon>
        <taxon>Bacillati</taxon>
        <taxon>Actinomycetota</taxon>
        <taxon>Actinomycetes</taxon>
        <taxon>Micrococcales</taxon>
        <taxon>Cellulomonadaceae</taxon>
        <taxon>Cellulomonas</taxon>
    </lineage>
</organism>
<dbReference type="RefSeq" id="WP_124341937.1">
    <property type="nucleotide sequence ID" value="NZ_BHYL01000064.1"/>
</dbReference>
<accession>A0A401UXY4</accession>
<feature type="domain" description="PPM-type phosphatase" evidence="2">
    <location>
        <begin position="4"/>
        <end position="234"/>
    </location>
</feature>
<proteinExistence type="predicted"/>
<dbReference type="PANTHER" id="PTHR47992">
    <property type="entry name" value="PROTEIN PHOSPHATASE"/>
    <property type="match status" value="1"/>
</dbReference>
<dbReference type="InterPro" id="IPR001932">
    <property type="entry name" value="PPM-type_phosphatase-like_dom"/>
</dbReference>
<dbReference type="SUPFAM" id="SSF81606">
    <property type="entry name" value="PP2C-like"/>
    <property type="match status" value="1"/>
</dbReference>
<dbReference type="SMART" id="SM00332">
    <property type="entry name" value="PP2Cc"/>
    <property type="match status" value="1"/>
</dbReference>
<gene>
    <name evidence="3" type="ORF">CTKZ_09620</name>
</gene>
<dbReference type="AlphaFoldDB" id="A0A401UXY4"/>
<dbReference type="CDD" id="cd00143">
    <property type="entry name" value="PP2Cc"/>
    <property type="match status" value="1"/>
</dbReference>
<dbReference type="PROSITE" id="PS51746">
    <property type="entry name" value="PPM_2"/>
    <property type="match status" value="1"/>
</dbReference>
<dbReference type="GO" id="GO:0004722">
    <property type="term" value="F:protein serine/threonine phosphatase activity"/>
    <property type="evidence" value="ECO:0007669"/>
    <property type="project" value="InterPro"/>
</dbReference>
<evidence type="ECO:0000313" key="4">
    <source>
        <dbReference type="Proteomes" id="UP000288246"/>
    </source>
</evidence>
<evidence type="ECO:0000259" key="2">
    <source>
        <dbReference type="PROSITE" id="PS51746"/>
    </source>
</evidence>
<reference evidence="3 4" key="1">
    <citation type="submission" date="2018-11" db="EMBL/GenBank/DDBJ databases">
        <title>Draft genome sequence of Cellulomonas takizawaensis strain TKZ-21.</title>
        <authorList>
            <person name="Yamamura H."/>
            <person name="Hayashi T."/>
            <person name="Hamada M."/>
            <person name="Serisawa Y."/>
            <person name="Matsuyama K."/>
            <person name="Nakagawa Y."/>
            <person name="Otoguro M."/>
            <person name="Yanagida F."/>
            <person name="Hayakawa M."/>
        </authorList>
    </citation>
    <scope>NUCLEOTIDE SEQUENCE [LARGE SCALE GENOMIC DNA]</scope>
    <source>
        <strain evidence="3 4">TKZ-21</strain>
    </source>
</reference>
<name>A0A401UXY4_9CELL</name>
<protein>
    <submittedName>
        <fullName evidence="3">Serine/threonine protein phosphatase</fullName>
    </submittedName>
</protein>
<comment type="caution">
    <text evidence="3">The sequence shown here is derived from an EMBL/GenBank/DDBJ whole genome shotgun (WGS) entry which is preliminary data.</text>
</comment>
<evidence type="ECO:0000313" key="3">
    <source>
        <dbReference type="EMBL" id="GCD19400.1"/>
    </source>
</evidence>
<dbReference type="OrthoDB" id="9801841at2"/>
<dbReference type="Gene3D" id="3.60.40.10">
    <property type="entry name" value="PPM-type phosphatase domain"/>
    <property type="match status" value="1"/>
</dbReference>
<sequence>MRTSWGSATDRGLVREVNEDALLAYPPVFLVADGMGGHDAGDLASRIAVEEFAQLAGQLAATADDVHACFTRTAARIRGEFTGGRRGGTTVAGVAVTEHEGGSYWLVFNVGDSRVYRWSEGVLEQVSVDHSVVQELIDLGEITTADAERHPERHVLTRALGTGEPPEPDYWLLPAGLTDRLLICTDGLTRELHDEDLAAVLAAVGDPQDVATQLVQAALARGARDNVSAVVVDVATAAGALDDVHITVPRIGADLAPTQWDEMLNGATVPRSPARPSSTSPGTSDHGGTLSSAPPTARDQETPT</sequence>
<feature type="region of interest" description="Disordered" evidence="1">
    <location>
        <begin position="266"/>
        <end position="304"/>
    </location>
</feature>
<dbReference type="EMBL" id="BHYL01000064">
    <property type="protein sequence ID" value="GCD19400.1"/>
    <property type="molecule type" value="Genomic_DNA"/>
</dbReference>
<dbReference type="SMART" id="SM00331">
    <property type="entry name" value="PP2C_SIG"/>
    <property type="match status" value="1"/>
</dbReference>
<keyword evidence="4" id="KW-1185">Reference proteome</keyword>
<dbReference type="Pfam" id="PF13672">
    <property type="entry name" value="PP2C_2"/>
    <property type="match status" value="1"/>
</dbReference>